<comment type="caution">
    <text evidence="2">The sequence shown here is derived from an EMBL/GenBank/DDBJ whole genome shotgun (WGS) entry which is preliminary data.</text>
</comment>
<protein>
    <recommendedName>
        <fullName evidence="4">Secreted protein</fullName>
    </recommendedName>
</protein>
<proteinExistence type="predicted"/>
<dbReference type="EMBL" id="CABFOC020000015">
    <property type="protein sequence ID" value="CAH0046785.1"/>
    <property type="molecule type" value="Genomic_DNA"/>
</dbReference>
<reference evidence="2 3" key="2">
    <citation type="submission" date="2021-10" db="EMBL/GenBank/DDBJ databases">
        <authorList>
            <person name="Piombo E."/>
        </authorList>
    </citation>
    <scope>NUCLEOTIDE SEQUENCE [LARGE SCALE GENOMIC DNA]</scope>
</reference>
<evidence type="ECO:0000313" key="3">
    <source>
        <dbReference type="Proteomes" id="UP000775872"/>
    </source>
</evidence>
<reference evidence="3" key="1">
    <citation type="submission" date="2019-06" db="EMBL/GenBank/DDBJ databases">
        <authorList>
            <person name="Broberg M."/>
        </authorList>
    </citation>
    <scope>NUCLEOTIDE SEQUENCE [LARGE SCALE GENOMIC DNA]</scope>
</reference>
<dbReference type="Proteomes" id="UP000775872">
    <property type="component" value="Unassembled WGS sequence"/>
</dbReference>
<name>A0A9N9Z0E7_9HYPO</name>
<evidence type="ECO:0000256" key="1">
    <source>
        <dbReference type="SAM" id="SignalP"/>
    </source>
</evidence>
<feature type="chain" id="PRO_5040235734" description="Secreted protein" evidence="1">
    <location>
        <begin position="28"/>
        <end position="119"/>
    </location>
</feature>
<keyword evidence="1" id="KW-0732">Signal</keyword>
<organism evidence="2 3">
    <name type="scientific">Clonostachys solani</name>
    <dbReference type="NCBI Taxonomy" id="160281"/>
    <lineage>
        <taxon>Eukaryota</taxon>
        <taxon>Fungi</taxon>
        <taxon>Dikarya</taxon>
        <taxon>Ascomycota</taxon>
        <taxon>Pezizomycotina</taxon>
        <taxon>Sordariomycetes</taxon>
        <taxon>Hypocreomycetidae</taxon>
        <taxon>Hypocreales</taxon>
        <taxon>Bionectriaceae</taxon>
        <taxon>Clonostachys</taxon>
    </lineage>
</organism>
<gene>
    <name evidence="2" type="ORF">CSOL1703_00013021</name>
</gene>
<feature type="signal peptide" evidence="1">
    <location>
        <begin position="1"/>
        <end position="27"/>
    </location>
</feature>
<sequence length="119" mass="12687">MAKQSLRLRMWILSAGHLLALPEYVLAPMPPNHLHSYSMLTLPAAQNPGVKTPQTHPLICVMATVLSTACYTSLDAVGSSLWLDEETSEGSTTSREAAVAIAALPFGAPAVQPSRTTMK</sequence>
<evidence type="ECO:0008006" key="4">
    <source>
        <dbReference type="Google" id="ProtNLM"/>
    </source>
</evidence>
<evidence type="ECO:0000313" key="2">
    <source>
        <dbReference type="EMBL" id="CAH0046785.1"/>
    </source>
</evidence>
<keyword evidence="3" id="KW-1185">Reference proteome</keyword>
<dbReference type="AlphaFoldDB" id="A0A9N9Z0E7"/>
<accession>A0A9N9Z0E7</accession>